<reference evidence="1" key="1">
    <citation type="submission" date="2013-05" db="EMBL/GenBank/DDBJ databases">
        <authorList>
            <person name="Yim A.K.Y."/>
            <person name="Chan T.F."/>
            <person name="Ji K.M."/>
            <person name="Liu X.Y."/>
            <person name="Zhou J.W."/>
            <person name="Li R.Q."/>
            <person name="Yang K.Y."/>
            <person name="Li J."/>
            <person name="Li M."/>
            <person name="Law P.T.W."/>
            <person name="Wu Y.L."/>
            <person name="Cai Z.L."/>
            <person name="Qin H."/>
            <person name="Bao Y."/>
            <person name="Leung R.K.K."/>
            <person name="Ng P.K.S."/>
            <person name="Zou J."/>
            <person name="Zhong X.J."/>
            <person name="Ran P.X."/>
            <person name="Zhong N.S."/>
            <person name="Liu Z.G."/>
            <person name="Tsui S.K.W."/>
        </authorList>
    </citation>
    <scope>NUCLEOTIDE SEQUENCE</scope>
    <source>
        <strain evidence="1">Derf</strain>
        <tissue evidence="1">Whole organism</tissue>
    </source>
</reference>
<dbReference type="Proteomes" id="UP000790347">
    <property type="component" value="Unassembled WGS sequence"/>
</dbReference>
<protein>
    <submittedName>
        <fullName evidence="1">Uncharacterized protein</fullName>
    </submittedName>
</protein>
<accession>A0A922LBL1</accession>
<name>A0A922LBL1_DERFA</name>
<evidence type="ECO:0000313" key="2">
    <source>
        <dbReference type="Proteomes" id="UP000790347"/>
    </source>
</evidence>
<proteinExistence type="predicted"/>
<evidence type="ECO:0000313" key="1">
    <source>
        <dbReference type="EMBL" id="KAH9522160.1"/>
    </source>
</evidence>
<dbReference type="AlphaFoldDB" id="A0A922LBL1"/>
<gene>
    <name evidence="1" type="ORF">DERF_005759</name>
</gene>
<dbReference type="EMBL" id="ASGP02000002">
    <property type="protein sequence ID" value="KAH9522160.1"/>
    <property type="molecule type" value="Genomic_DNA"/>
</dbReference>
<sequence length="67" mass="7829">MMRKNIANIIPSIGIARMKKSNKQQSERNCSRSSMNEHCMDPDRLNLFHFICFVLDSLKLLSPNLYE</sequence>
<keyword evidence="2" id="KW-1185">Reference proteome</keyword>
<comment type="caution">
    <text evidence="1">The sequence shown here is derived from an EMBL/GenBank/DDBJ whole genome shotgun (WGS) entry which is preliminary data.</text>
</comment>
<organism evidence="1 2">
    <name type="scientific">Dermatophagoides farinae</name>
    <name type="common">American house dust mite</name>
    <dbReference type="NCBI Taxonomy" id="6954"/>
    <lineage>
        <taxon>Eukaryota</taxon>
        <taxon>Metazoa</taxon>
        <taxon>Ecdysozoa</taxon>
        <taxon>Arthropoda</taxon>
        <taxon>Chelicerata</taxon>
        <taxon>Arachnida</taxon>
        <taxon>Acari</taxon>
        <taxon>Acariformes</taxon>
        <taxon>Sarcoptiformes</taxon>
        <taxon>Astigmata</taxon>
        <taxon>Psoroptidia</taxon>
        <taxon>Analgoidea</taxon>
        <taxon>Pyroglyphidae</taxon>
        <taxon>Dermatophagoidinae</taxon>
        <taxon>Dermatophagoides</taxon>
    </lineage>
</organism>
<reference evidence="1" key="2">
    <citation type="journal article" date="2022" name="Res Sq">
        <title>Comparative Genomics Reveals Insights into the Divergent Evolution of Astigmatic Mites and Household Pest Adaptations.</title>
        <authorList>
            <person name="Xiong Q."/>
            <person name="Wan A.T.-Y."/>
            <person name="Liu X.-Y."/>
            <person name="Fung C.S.-H."/>
            <person name="Xiao X."/>
            <person name="Malainual N."/>
            <person name="Hou J."/>
            <person name="Wang L."/>
            <person name="Wang M."/>
            <person name="Yang K."/>
            <person name="Cui Y."/>
            <person name="Leung E."/>
            <person name="Nong W."/>
            <person name="Shin S.-K."/>
            <person name="Au S."/>
            <person name="Jeong K.Y."/>
            <person name="Chew F.T."/>
            <person name="Hui J."/>
            <person name="Leung T.F."/>
            <person name="Tungtrongchitr A."/>
            <person name="Zhong N."/>
            <person name="Liu Z."/>
            <person name="Tsui S."/>
        </authorList>
    </citation>
    <scope>NUCLEOTIDE SEQUENCE</scope>
    <source>
        <strain evidence="1">Derf</strain>
        <tissue evidence="1">Whole organism</tissue>
    </source>
</reference>